<gene>
    <name evidence="1" type="ORF">MEPE_06485</name>
</gene>
<comment type="caution">
    <text evidence="1">The sequence shown here is derived from an EMBL/GenBank/DDBJ whole genome shotgun (WGS) entry which is preliminary data.</text>
</comment>
<dbReference type="EMBL" id="OAPG01000021">
    <property type="protein sequence ID" value="SNX87774.1"/>
    <property type="molecule type" value="Genomic_DNA"/>
</dbReference>
<keyword evidence="2" id="KW-1185">Reference proteome</keyword>
<proteinExistence type="predicted"/>
<evidence type="ECO:0000313" key="1">
    <source>
        <dbReference type="EMBL" id="SNX87774.1"/>
    </source>
</evidence>
<evidence type="ECO:0000313" key="2">
    <source>
        <dbReference type="Proteomes" id="UP001294444"/>
    </source>
</evidence>
<sequence>MSPSFMVVVVLSGTCIPNLSILSRSDEAGVSGRVPEIQIPVRKRGSPDFKVTRQARTGYSVNTSAVVAGGDMRDWLWCQARG</sequence>
<protein>
    <submittedName>
        <fullName evidence="1">Uncharacterized protein</fullName>
    </submittedName>
</protein>
<organism evidence="1 2">
    <name type="scientific">Melanopsichium pennsylvanicum</name>
    <dbReference type="NCBI Taxonomy" id="63383"/>
    <lineage>
        <taxon>Eukaryota</taxon>
        <taxon>Fungi</taxon>
        <taxon>Dikarya</taxon>
        <taxon>Basidiomycota</taxon>
        <taxon>Ustilaginomycotina</taxon>
        <taxon>Ustilaginomycetes</taxon>
        <taxon>Ustilaginales</taxon>
        <taxon>Ustilaginaceae</taxon>
        <taxon>Melanopsichium</taxon>
    </lineage>
</organism>
<reference evidence="1" key="1">
    <citation type="submission" date="2023-10" db="EMBL/GenBank/DDBJ databases">
        <authorList>
            <person name="Guldener U."/>
        </authorList>
    </citation>
    <scope>NUCLEOTIDE SEQUENCE</scope>
    <source>
        <strain evidence="1">Mp4</strain>
    </source>
</reference>
<accession>A0AAJ4XR87</accession>
<dbReference type="AlphaFoldDB" id="A0AAJ4XR87"/>
<dbReference type="Proteomes" id="UP001294444">
    <property type="component" value="Unassembled WGS sequence"/>
</dbReference>
<name>A0AAJ4XR87_9BASI</name>